<accession>A0AAN9S2L3</accession>
<organism evidence="1 2">
    <name type="scientific">Psophocarpus tetragonolobus</name>
    <name type="common">Winged bean</name>
    <name type="synonym">Dolichos tetragonolobus</name>
    <dbReference type="NCBI Taxonomy" id="3891"/>
    <lineage>
        <taxon>Eukaryota</taxon>
        <taxon>Viridiplantae</taxon>
        <taxon>Streptophyta</taxon>
        <taxon>Embryophyta</taxon>
        <taxon>Tracheophyta</taxon>
        <taxon>Spermatophyta</taxon>
        <taxon>Magnoliopsida</taxon>
        <taxon>eudicotyledons</taxon>
        <taxon>Gunneridae</taxon>
        <taxon>Pentapetalae</taxon>
        <taxon>rosids</taxon>
        <taxon>fabids</taxon>
        <taxon>Fabales</taxon>
        <taxon>Fabaceae</taxon>
        <taxon>Papilionoideae</taxon>
        <taxon>50 kb inversion clade</taxon>
        <taxon>NPAAA clade</taxon>
        <taxon>indigoferoid/millettioid clade</taxon>
        <taxon>Phaseoleae</taxon>
        <taxon>Psophocarpus</taxon>
    </lineage>
</organism>
<dbReference type="AlphaFoldDB" id="A0AAN9S2L3"/>
<evidence type="ECO:0000313" key="1">
    <source>
        <dbReference type="EMBL" id="KAK7388240.1"/>
    </source>
</evidence>
<name>A0AAN9S2L3_PSOTE</name>
<reference evidence="1 2" key="1">
    <citation type="submission" date="2024-01" db="EMBL/GenBank/DDBJ databases">
        <title>The genomes of 5 underutilized Papilionoideae crops provide insights into root nodulation and disease resistanc.</title>
        <authorList>
            <person name="Jiang F."/>
        </authorList>
    </citation>
    <scope>NUCLEOTIDE SEQUENCE [LARGE SCALE GENOMIC DNA]</scope>
    <source>
        <strain evidence="1">DUOXIRENSHENG_FW03</strain>
        <tissue evidence="1">Leaves</tissue>
    </source>
</reference>
<dbReference type="EMBL" id="JAYMYS010000006">
    <property type="protein sequence ID" value="KAK7388240.1"/>
    <property type="molecule type" value="Genomic_DNA"/>
</dbReference>
<gene>
    <name evidence="1" type="ORF">VNO78_23051</name>
</gene>
<evidence type="ECO:0000313" key="2">
    <source>
        <dbReference type="Proteomes" id="UP001386955"/>
    </source>
</evidence>
<keyword evidence="2" id="KW-1185">Reference proteome</keyword>
<protein>
    <submittedName>
        <fullName evidence="1">Uncharacterized protein</fullName>
    </submittedName>
</protein>
<proteinExistence type="predicted"/>
<sequence length="107" mass="11903">MAQRIPANISTLIQLSQETTESQKNEHSNVRIGTNCVSVQCGTKGVKPVTQKQHSKIHKKGNSRGDTILVVKRRDLSARAELDIIRKFKKIDECFNFGDPTNDVGVV</sequence>
<comment type="caution">
    <text evidence="1">The sequence shown here is derived from an EMBL/GenBank/DDBJ whole genome shotgun (WGS) entry which is preliminary data.</text>
</comment>
<dbReference type="Proteomes" id="UP001386955">
    <property type="component" value="Unassembled WGS sequence"/>
</dbReference>